<dbReference type="EnsemblMetazoa" id="OVOC3566.1">
    <property type="protein sequence ID" value="OVOC3566.1"/>
    <property type="gene ID" value="WBGene00240375"/>
</dbReference>
<dbReference type="EMBL" id="CMVM020000118">
    <property type="status" value="NOT_ANNOTATED_CDS"/>
    <property type="molecule type" value="Genomic_DNA"/>
</dbReference>
<dbReference type="Proteomes" id="UP000024404">
    <property type="component" value="Unassembled WGS sequence"/>
</dbReference>
<sequence>MRMEKCEVPYFKNLGSDESYVSEKYERNIHGVPVLGQQREYFYNTYTERRTYGRDENGELIVNIEKDQALFDFACIAFAKLMFFRKKPKVPVRPVSPVRPVTPVEPLNPVSSSKNASRYSHVKKTNSDYNRHNKPLDDCRPITPIQPFDILSASIPRIDIDKVTTPRNNCNPTSTFYEHSPRSDDSHGYFSQSTHSDSGSTVPSVNAFSIAHSNMPLKKIIKESRWISVHDGRPVSPYVRTVAYAPRYSDQEYILNNNRNYHCDNRYNIQSKQVTYEDERYSSKPNVAMKTTNMCDPCSIFIENPLYRD</sequence>
<organism evidence="2 3">
    <name type="scientific">Onchocerca volvulus</name>
    <dbReference type="NCBI Taxonomy" id="6282"/>
    <lineage>
        <taxon>Eukaryota</taxon>
        <taxon>Metazoa</taxon>
        <taxon>Ecdysozoa</taxon>
        <taxon>Nematoda</taxon>
        <taxon>Chromadorea</taxon>
        <taxon>Rhabditida</taxon>
        <taxon>Spirurina</taxon>
        <taxon>Spiruromorpha</taxon>
        <taxon>Filarioidea</taxon>
        <taxon>Onchocercidae</taxon>
        <taxon>Onchocerca</taxon>
    </lineage>
</organism>
<protein>
    <submittedName>
        <fullName evidence="2">Uncharacterized protein</fullName>
    </submittedName>
</protein>
<name>A0A8R1XS91_ONCVO</name>
<accession>A0A8R1XS91</accession>
<reference evidence="3" key="1">
    <citation type="submission" date="2013-10" db="EMBL/GenBank/DDBJ databases">
        <title>Genome sequencing of Onchocerca volvulus.</title>
        <authorList>
            <person name="Cotton J."/>
            <person name="Tsai J."/>
            <person name="Stanley E."/>
            <person name="Tracey A."/>
            <person name="Holroyd N."/>
            <person name="Lustigman S."/>
            <person name="Berriman M."/>
        </authorList>
    </citation>
    <scope>NUCLEOTIDE SEQUENCE</scope>
</reference>
<dbReference type="OMA" id="VSSKQYT"/>
<reference evidence="2" key="2">
    <citation type="submission" date="2022-06" db="UniProtKB">
        <authorList>
            <consortium name="EnsemblMetazoa"/>
        </authorList>
    </citation>
    <scope>IDENTIFICATION</scope>
</reference>
<evidence type="ECO:0000313" key="2">
    <source>
        <dbReference type="EnsemblMetazoa" id="OVOC3566.1"/>
    </source>
</evidence>
<feature type="region of interest" description="Disordered" evidence="1">
    <location>
        <begin position="169"/>
        <end position="202"/>
    </location>
</feature>
<feature type="region of interest" description="Disordered" evidence="1">
    <location>
        <begin position="106"/>
        <end position="138"/>
    </location>
</feature>
<evidence type="ECO:0000256" key="1">
    <source>
        <dbReference type="SAM" id="MobiDB-lite"/>
    </source>
</evidence>
<feature type="compositionally biased region" description="Polar residues" evidence="1">
    <location>
        <begin position="109"/>
        <end position="118"/>
    </location>
</feature>
<proteinExistence type="predicted"/>
<keyword evidence="3" id="KW-1185">Reference proteome</keyword>
<feature type="compositionally biased region" description="Polar residues" evidence="1">
    <location>
        <begin position="189"/>
        <end position="202"/>
    </location>
</feature>
<feature type="compositionally biased region" description="Basic and acidic residues" evidence="1">
    <location>
        <begin position="125"/>
        <end position="138"/>
    </location>
</feature>
<dbReference type="AlphaFoldDB" id="A0A8R1XS91"/>
<evidence type="ECO:0000313" key="3">
    <source>
        <dbReference type="Proteomes" id="UP000024404"/>
    </source>
</evidence>